<proteinExistence type="inferred from homology"/>
<evidence type="ECO:0000313" key="8">
    <source>
        <dbReference type="EMBL" id="MEP1057571.1"/>
    </source>
</evidence>
<dbReference type="RefSeq" id="WP_199305389.1">
    <property type="nucleotide sequence ID" value="NZ_JAMPLM010000002.1"/>
</dbReference>
<dbReference type="GO" id="GO:0008237">
    <property type="term" value="F:metallopeptidase activity"/>
    <property type="evidence" value="ECO:0007669"/>
    <property type="project" value="UniProtKB-KW"/>
</dbReference>
<organism evidence="8 9">
    <name type="scientific">Stenomitos frigidus AS-A4</name>
    <dbReference type="NCBI Taxonomy" id="2933935"/>
    <lineage>
        <taxon>Bacteria</taxon>
        <taxon>Bacillati</taxon>
        <taxon>Cyanobacteriota</taxon>
        <taxon>Cyanophyceae</taxon>
        <taxon>Leptolyngbyales</taxon>
        <taxon>Leptolyngbyaceae</taxon>
        <taxon>Stenomitos</taxon>
    </lineage>
</organism>
<evidence type="ECO:0000256" key="3">
    <source>
        <dbReference type="ARBA" id="ARBA00022801"/>
    </source>
</evidence>
<dbReference type="Pfam" id="PF01435">
    <property type="entry name" value="Peptidase_M48"/>
    <property type="match status" value="1"/>
</dbReference>
<keyword evidence="1 6" id="KW-0645">Protease</keyword>
<dbReference type="PANTHER" id="PTHR22726:SF1">
    <property type="entry name" value="METALLOENDOPEPTIDASE OMA1, MITOCHONDRIAL"/>
    <property type="match status" value="1"/>
</dbReference>
<evidence type="ECO:0000256" key="1">
    <source>
        <dbReference type="ARBA" id="ARBA00022670"/>
    </source>
</evidence>
<comment type="caution">
    <text evidence="8">The sequence shown here is derived from an EMBL/GenBank/DDBJ whole genome shotgun (WGS) entry which is preliminary data.</text>
</comment>
<evidence type="ECO:0000256" key="2">
    <source>
        <dbReference type="ARBA" id="ARBA00022723"/>
    </source>
</evidence>
<dbReference type="InterPro" id="IPR001915">
    <property type="entry name" value="Peptidase_M48"/>
</dbReference>
<keyword evidence="9" id="KW-1185">Reference proteome</keyword>
<accession>A0ABV0KES7</accession>
<dbReference type="Gene3D" id="3.30.2010.10">
    <property type="entry name" value="Metalloproteases ('zincins'), catalytic domain"/>
    <property type="match status" value="1"/>
</dbReference>
<evidence type="ECO:0000313" key="9">
    <source>
        <dbReference type="Proteomes" id="UP001476950"/>
    </source>
</evidence>
<keyword evidence="2" id="KW-0479">Metal-binding</keyword>
<keyword evidence="3 6" id="KW-0378">Hydrolase</keyword>
<dbReference type="Proteomes" id="UP001476950">
    <property type="component" value="Unassembled WGS sequence"/>
</dbReference>
<feature type="domain" description="Peptidase M48" evidence="7">
    <location>
        <begin position="72"/>
        <end position="254"/>
    </location>
</feature>
<evidence type="ECO:0000256" key="6">
    <source>
        <dbReference type="RuleBase" id="RU003983"/>
    </source>
</evidence>
<dbReference type="InterPro" id="IPR051156">
    <property type="entry name" value="Mito/Outer_Membr_Metalloprot"/>
</dbReference>
<sequence length="283" mass="31466">MKSNAVRSLVRLGIALLIVLLGLLNYCSSTAENPITGEKQNVQLSVQQEIVLGLEARQQMVAQHNGLHPDPLLQQYVNQVGKQIVERSTAFRSPYPFEFHLLRDSRAINAFALPGGQVFLTVALLRQLTSEAQLAAVFGHEIGHVVARHGAEHLTKHPVSQLPVSAINATTNDRQDKAAVLAQTVKQLVSLRYGRDDELESDRLGLRFMTEAGYDPQGFVQLIQSLGVTRQDGRPPAFFSTHPSPDNRVKRLQTLITQTYPQGLPRNLKNNRELFAQMVKARL</sequence>
<dbReference type="EMBL" id="JAMPLM010000002">
    <property type="protein sequence ID" value="MEP1057571.1"/>
    <property type="molecule type" value="Genomic_DNA"/>
</dbReference>
<evidence type="ECO:0000259" key="7">
    <source>
        <dbReference type="Pfam" id="PF01435"/>
    </source>
</evidence>
<comment type="similarity">
    <text evidence="6">Belongs to the peptidase M48 family.</text>
</comment>
<protein>
    <submittedName>
        <fullName evidence="8">M48 family metalloprotease</fullName>
        <ecNumber evidence="8">3.4.24.-</ecNumber>
    </submittedName>
</protein>
<evidence type="ECO:0000256" key="4">
    <source>
        <dbReference type="ARBA" id="ARBA00022833"/>
    </source>
</evidence>
<keyword evidence="4 6" id="KW-0862">Zinc</keyword>
<gene>
    <name evidence="8" type="ORF">NDI38_03915</name>
</gene>
<dbReference type="PANTHER" id="PTHR22726">
    <property type="entry name" value="METALLOENDOPEPTIDASE OMA1"/>
    <property type="match status" value="1"/>
</dbReference>
<keyword evidence="5 6" id="KW-0482">Metalloprotease</keyword>
<name>A0ABV0KES7_9CYAN</name>
<reference evidence="8 9" key="1">
    <citation type="submission" date="2022-04" db="EMBL/GenBank/DDBJ databases">
        <title>Positive selection, recombination, and allopatry shape intraspecific diversity of widespread and dominant cyanobacteria.</title>
        <authorList>
            <person name="Wei J."/>
            <person name="Shu W."/>
            <person name="Hu C."/>
        </authorList>
    </citation>
    <scope>NUCLEOTIDE SEQUENCE [LARGE SCALE GENOMIC DNA]</scope>
    <source>
        <strain evidence="8 9">AS-A4</strain>
    </source>
</reference>
<comment type="cofactor">
    <cofactor evidence="6">
        <name>Zn(2+)</name>
        <dbReference type="ChEBI" id="CHEBI:29105"/>
    </cofactor>
    <text evidence="6">Binds 1 zinc ion per subunit.</text>
</comment>
<dbReference type="EC" id="3.4.24.-" evidence="8"/>
<evidence type="ECO:0000256" key="5">
    <source>
        <dbReference type="ARBA" id="ARBA00023049"/>
    </source>
</evidence>